<feature type="signal peptide" evidence="2">
    <location>
        <begin position="1"/>
        <end position="22"/>
    </location>
</feature>
<feature type="domain" description="Neprosin PEP catalytic" evidence="3">
    <location>
        <begin position="196"/>
        <end position="459"/>
    </location>
</feature>
<feature type="compositionally biased region" description="Basic residues" evidence="1">
    <location>
        <begin position="79"/>
        <end position="95"/>
    </location>
</feature>
<dbReference type="PROSITE" id="PS52045">
    <property type="entry name" value="NEPROSIN_PEP_CD"/>
    <property type="match status" value="1"/>
</dbReference>
<evidence type="ECO:0000313" key="4">
    <source>
        <dbReference type="EMBL" id="WVZ59982.1"/>
    </source>
</evidence>
<dbReference type="PANTHER" id="PTHR31589">
    <property type="entry name" value="PROTEIN, PUTATIVE (DUF239)-RELATED-RELATED"/>
    <property type="match status" value="1"/>
</dbReference>
<dbReference type="Proteomes" id="UP001341281">
    <property type="component" value="Chromosome 02"/>
</dbReference>
<dbReference type="PANTHER" id="PTHR31589:SF211">
    <property type="entry name" value="OS06G0682600 PROTEIN"/>
    <property type="match status" value="1"/>
</dbReference>
<reference evidence="4 5" key="1">
    <citation type="submission" date="2024-02" db="EMBL/GenBank/DDBJ databases">
        <title>High-quality chromosome-scale genome assembly of Pensacola bahiagrass (Paspalum notatum Flugge var. saurae).</title>
        <authorList>
            <person name="Vega J.M."/>
            <person name="Podio M."/>
            <person name="Orjuela J."/>
            <person name="Siena L.A."/>
            <person name="Pessino S.C."/>
            <person name="Combes M.C."/>
            <person name="Mariac C."/>
            <person name="Albertini E."/>
            <person name="Pupilli F."/>
            <person name="Ortiz J.P.A."/>
            <person name="Leblanc O."/>
        </authorList>
    </citation>
    <scope>NUCLEOTIDE SEQUENCE [LARGE SCALE GENOMIC DNA]</scope>
    <source>
        <strain evidence="4">R1</strain>
        <tissue evidence="4">Leaf</tissue>
    </source>
</reference>
<sequence>MEPGRRWSLCAAGLLARATAAACNRAASTQRTNLLARSRMPQAGRRARPVARALPYPASNRRNQALSRHAMPHLALPRYARRPSGRPSRAAHRLGRSTGGPQRCLDRPLRTLAIRCELRGLVRSPDLPRPFVNAVTGSRVVSPSSLPRRPRPLSRSGSSSDRASRLRLEMATTDMDGALHDLALPPQELLNPLLFGTGTARQAANVMLSRNFSLSWLRMSSAINLTHWIGQNKGPSSATRLADGQLATAAAANYCKIQGQVTTMGSWQHWTFTVSPFLYGDSKTHFYTLWTMALKGQAATIPTTKCPGFQPEGGASIVPGAVIDAVTQLPNGVKQKLSLKLVKDSASGDWLLHYGLNKDADELIGRFPKSIFTGLADKVTTMKFGGVVAAGGGQSLVPWAAASFRPLLTLHHLPTSNSSTAAARPRSLVTWQLGRVMTDSKLYPITTIANGAFSYGGPS</sequence>
<keyword evidence="5" id="KW-1185">Reference proteome</keyword>
<feature type="region of interest" description="Disordered" evidence="1">
    <location>
        <begin position="55"/>
        <end position="104"/>
    </location>
</feature>
<evidence type="ECO:0000313" key="5">
    <source>
        <dbReference type="Proteomes" id="UP001341281"/>
    </source>
</evidence>
<feature type="region of interest" description="Disordered" evidence="1">
    <location>
        <begin position="139"/>
        <end position="164"/>
    </location>
</feature>
<accession>A0AAQ3WFT3</accession>
<dbReference type="InterPro" id="IPR004314">
    <property type="entry name" value="Neprosin"/>
</dbReference>
<organism evidence="4 5">
    <name type="scientific">Paspalum notatum var. saurae</name>
    <dbReference type="NCBI Taxonomy" id="547442"/>
    <lineage>
        <taxon>Eukaryota</taxon>
        <taxon>Viridiplantae</taxon>
        <taxon>Streptophyta</taxon>
        <taxon>Embryophyta</taxon>
        <taxon>Tracheophyta</taxon>
        <taxon>Spermatophyta</taxon>
        <taxon>Magnoliopsida</taxon>
        <taxon>Liliopsida</taxon>
        <taxon>Poales</taxon>
        <taxon>Poaceae</taxon>
        <taxon>PACMAD clade</taxon>
        <taxon>Panicoideae</taxon>
        <taxon>Andropogonodae</taxon>
        <taxon>Paspaleae</taxon>
        <taxon>Paspalinae</taxon>
        <taxon>Paspalum</taxon>
    </lineage>
</organism>
<evidence type="ECO:0000256" key="2">
    <source>
        <dbReference type="SAM" id="SignalP"/>
    </source>
</evidence>
<dbReference type="AlphaFoldDB" id="A0AAQ3WFT3"/>
<name>A0AAQ3WFT3_PASNO</name>
<feature type="compositionally biased region" description="Low complexity" evidence="1">
    <location>
        <begin position="139"/>
        <end position="161"/>
    </location>
</feature>
<protein>
    <recommendedName>
        <fullName evidence="3">Neprosin PEP catalytic domain-containing protein</fullName>
    </recommendedName>
</protein>
<proteinExistence type="predicted"/>
<evidence type="ECO:0000259" key="3">
    <source>
        <dbReference type="PROSITE" id="PS52045"/>
    </source>
</evidence>
<gene>
    <name evidence="4" type="ORF">U9M48_010060</name>
</gene>
<evidence type="ECO:0000256" key="1">
    <source>
        <dbReference type="SAM" id="MobiDB-lite"/>
    </source>
</evidence>
<keyword evidence="2" id="KW-0732">Signal</keyword>
<dbReference type="EMBL" id="CP144746">
    <property type="protein sequence ID" value="WVZ59982.1"/>
    <property type="molecule type" value="Genomic_DNA"/>
</dbReference>
<dbReference type="Pfam" id="PF03080">
    <property type="entry name" value="Neprosin"/>
    <property type="match status" value="1"/>
</dbReference>
<dbReference type="InterPro" id="IPR053168">
    <property type="entry name" value="Glutamic_endopeptidase"/>
</dbReference>
<feature type="chain" id="PRO_5042821001" description="Neprosin PEP catalytic domain-containing protein" evidence="2">
    <location>
        <begin position="23"/>
        <end position="459"/>
    </location>
</feature>